<organism evidence="1 2">
    <name type="scientific">Amycolatopsis eburnea</name>
    <dbReference type="NCBI Taxonomy" id="2267691"/>
    <lineage>
        <taxon>Bacteria</taxon>
        <taxon>Bacillati</taxon>
        <taxon>Actinomycetota</taxon>
        <taxon>Actinomycetes</taxon>
        <taxon>Pseudonocardiales</taxon>
        <taxon>Pseudonocardiaceae</taxon>
        <taxon>Amycolatopsis</taxon>
    </lineage>
</organism>
<comment type="caution">
    <text evidence="1">The sequence shown here is derived from an EMBL/GenBank/DDBJ whole genome shotgun (WGS) entry which is preliminary data.</text>
</comment>
<gene>
    <name evidence="1" type="ORF">EIY87_44100</name>
</gene>
<evidence type="ECO:0000313" key="2">
    <source>
        <dbReference type="Proteomes" id="UP000267081"/>
    </source>
</evidence>
<dbReference type="Proteomes" id="UP000267081">
    <property type="component" value="Unassembled WGS sequence"/>
</dbReference>
<reference evidence="1 2" key="1">
    <citation type="submission" date="2018-12" db="EMBL/GenBank/DDBJ databases">
        <title>Amycolatopsis eburnea sp. nov. actinomycete associate with arbuscular mycorrhiza fungal spore.</title>
        <authorList>
            <person name="Lumyong S."/>
            <person name="Chaiya L."/>
        </authorList>
    </citation>
    <scope>NUCLEOTIDE SEQUENCE [LARGE SCALE GENOMIC DNA]</scope>
    <source>
        <strain evidence="1 2">GLM-1</strain>
    </source>
</reference>
<dbReference type="Gene3D" id="3.40.50.1110">
    <property type="entry name" value="SGNH hydrolase"/>
    <property type="match status" value="1"/>
</dbReference>
<dbReference type="InterPro" id="IPR036514">
    <property type="entry name" value="SGNH_hydro_sf"/>
</dbReference>
<name>A0A427SV09_9PSEU</name>
<keyword evidence="2" id="KW-1185">Reference proteome</keyword>
<dbReference type="AlphaFoldDB" id="A0A427SV09"/>
<dbReference type="OrthoDB" id="323926at2"/>
<dbReference type="RefSeq" id="WP_125316025.1">
    <property type="nucleotide sequence ID" value="NZ_RSEC01000063.1"/>
</dbReference>
<dbReference type="EMBL" id="RSEC01000063">
    <property type="protein sequence ID" value="RSD07780.1"/>
    <property type="molecule type" value="Genomic_DNA"/>
</dbReference>
<evidence type="ECO:0000313" key="1">
    <source>
        <dbReference type="EMBL" id="RSD07780.1"/>
    </source>
</evidence>
<accession>A0A427SV09</accession>
<proteinExistence type="predicted"/>
<sequence>MPPTAERDALADAAAAVRARRRALPAVPPVLTIGVLATYTIDPVEPYLRVALADADLPPEIVVGPFDQILPECLGEHGKLARLTPDALVVAPRWEDLPDGEEEPELLRLADAAVAAADRWESCLVFVLPALPQEGAGYWDGTAAAVSAARQRLRDRLAGRSQVLVADAESAVREVGALRAHHPALYAFARIPYTEEVFWRLGLGIARLLRTHFGGVPRVVVLGADLRAEEYAEVLRDPLRRLAAAGVRIGAQDEPGLLLTADPELASAAAEGVLLGPATEDWPAELHEAGVFDRPLPRRAGAAAVAPPEANATLSLEDFLAGLELSVTFGEPDVPKVTDLLARAKDFVLGPVPAGFDPAEFATAGDRLLLAASVRDRFGDHGLGAVAALEFASGVCRVEVFSISCPVMGRGVESVVLKEIVGRAEGRGCATVELVVAATGRNDVALEFAASAAETTGAVVVRTA</sequence>
<protein>
    <submittedName>
        <fullName evidence="1">Uncharacterized protein</fullName>
    </submittedName>
</protein>